<proteinExistence type="predicted"/>
<accession>A5Z311</accession>
<organism evidence="1 2">
    <name type="scientific">Eubacterium ventriosum ATCC 27560</name>
    <dbReference type="NCBI Taxonomy" id="411463"/>
    <lineage>
        <taxon>Bacteria</taxon>
        <taxon>Bacillati</taxon>
        <taxon>Bacillota</taxon>
        <taxon>Clostridia</taxon>
        <taxon>Eubacteriales</taxon>
        <taxon>Eubacteriaceae</taxon>
        <taxon>Eubacterium</taxon>
    </lineage>
</organism>
<reference evidence="1 2" key="2">
    <citation type="submission" date="2007-04" db="EMBL/GenBank/DDBJ databases">
        <title>Draft genome sequence of Eubacterium ventriosum (ATCC 27560).</title>
        <authorList>
            <person name="Sudarsanam P."/>
            <person name="Ley R."/>
            <person name="Guruge J."/>
            <person name="Turnbaugh P.J."/>
            <person name="Mahowald M."/>
            <person name="Liep D."/>
            <person name="Gordon J."/>
        </authorList>
    </citation>
    <scope>NUCLEOTIDE SEQUENCE [LARGE SCALE GENOMIC DNA]</scope>
    <source>
        <strain evidence="1 2">ATCC 27560</strain>
    </source>
</reference>
<evidence type="ECO:0000313" key="2">
    <source>
        <dbReference type="Proteomes" id="UP000006000"/>
    </source>
</evidence>
<sequence>MFLFSVPVRFFPVFSFLFPVFRTCFLMQKSSPSRARTYNPSVNSRVLYH</sequence>
<reference evidence="1 2" key="1">
    <citation type="submission" date="2007-03" db="EMBL/GenBank/DDBJ databases">
        <authorList>
            <person name="Fulton L."/>
            <person name="Clifton S."/>
            <person name="Fulton B."/>
            <person name="Xu J."/>
            <person name="Minx P."/>
            <person name="Pepin K.H."/>
            <person name="Johnson M."/>
            <person name="Thiruvilangam P."/>
            <person name="Bhonagiri V."/>
            <person name="Nash W.E."/>
            <person name="Mardis E.R."/>
            <person name="Wilson R.K."/>
        </authorList>
    </citation>
    <scope>NUCLEOTIDE SEQUENCE [LARGE SCALE GENOMIC DNA]</scope>
    <source>
        <strain evidence="1 2">ATCC 27560</strain>
    </source>
</reference>
<protein>
    <submittedName>
        <fullName evidence="1">Uncharacterized protein</fullName>
    </submittedName>
</protein>
<dbReference type="Proteomes" id="UP000006000">
    <property type="component" value="Unassembled WGS sequence"/>
</dbReference>
<dbReference type="AlphaFoldDB" id="A5Z311"/>
<comment type="caution">
    <text evidence="1">The sequence shown here is derived from an EMBL/GenBank/DDBJ whole genome shotgun (WGS) entry which is preliminary data.</text>
</comment>
<name>A5Z311_9FIRM</name>
<gene>
    <name evidence="1" type="ORF">EUBVEN_00043</name>
</gene>
<dbReference type="EMBL" id="AAVL02000013">
    <property type="protein sequence ID" value="EDM52649.1"/>
    <property type="molecule type" value="Genomic_DNA"/>
</dbReference>
<evidence type="ECO:0000313" key="1">
    <source>
        <dbReference type="EMBL" id="EDM52649.1"/>
    </source>
</evidence>
<dbReference type="HOGENOM" id="CLU_3135841_0_0_9"/>